<dbReference type="AlphaFoldDB" id="A0A5P3MSJ2"/>
<proteinExistence type="predicted"/>
<name>A0A5P3MSJ2_NEIAN</name>
<sequence>MQRYKHAVGEESAPDLYRLNLLLSRELFSLVSVFEIALRNKIDRCLVVGMSDSNWLYNSIQPKTDPSLPYQGCFLQGKAGDSAKLIRDVLASKGNIPHDKLVAELGFGFWRYLFAGGKGGQFEATGKVLLKVFPNKPKSTPSRAYNQKWIFDELSKINRFRNRLAHHEPICFKGNAKSTEYAREIYRSLVGLLDYMNIDTAALFEQFGDNVVAICDHIDPF</sequence>
<accession>A0A5P3MSJ2</accession>
<evidence type="ECO:0000313" key="1">
    <source>
        <dbReference type="EMBL" id="QEY23761.1"/>
    </source>
</evidence>
<dbReference type="KEGG" id="naq:D0T90_03965"/>
<gene>
    <name evidence="1" type="ORF">D0T90_03965</name>
</gene>
<protein>
    <submittedName>
        <fullName evidence="1">Abi-like family protein</fullName>
    </submittedName>
</protein>
<reference evidence="1 2" key="1">
    <citation type="submission" date="2018-08" db="EMBL/GenBank/DDBJ databases">
        <title>Neisseria animalis ATCC 49930 complete genome.</title>
        <authorList>
            <person name="Veseli I.A."/>
            <person name="Mascarenhas dos Santos A.C."/>
            <person name="Buttler R."/>
            <person name="Pombert J.-F."/>
        </authorList>
    </citation>
    <scope>NUCLEOTIDE SEQUENCE [LARGE SCALE GENOMIC DNA]</scope>
    <source>
        <strain evidence="1 2">ATCC 49930</strain>
    </source>
</reference>
<dbReference type="OrthoDB" id="9813050at2"/>
<keyword evidence="2" id="KW-1185">Reference proteome</keyword>
<dbReference type="EMBL" id="CP031699">
    <property type="protein sequence ID" value="QEY23761.1"/>
    <property type="molecule type" value="Genomic_DNA"/>
</dbReference>
<organism evidence="1 2">
    <name type="scientific">Neisseria animalis</name>
    <dbReference type="NCBI Taxonomy" id="492"/>
    <lineage>
        <taxon>Bacteria</taxon>
        <taxon>Pseudomonadati</taxon>
        <taxon>Pseudomonadota</taxon>
        <taxon>Betaproteobacteria</taxon>
        <taxon>Neisseriales</taxon>
        <taxon>Neisseriaceae</taxon>
        <taxon>Neisseria</taxon>
    </lineage>
</organism>
<dbReference type="Proteomes" id="UP000325536">
    <property type="component" value="Chromosome"/>
</dbReference>
<evidence type="ECO:0000313" key="2">
    <source>
        <dbReference type="Proteomes" id="UP000325536"/>
    </source>
</evidence>